<dbReference type="InterPro" id="IPR036188">
    <property type="entry name" value="FAD/NAD-bd_sf"/>
</dbReference>
<evidence type="ECO:0000256" key="6">
    <source>
        <dbReference type="SAM" id="Phobius"/>
    </source>
</evidence>
<feature type="transmembrane region" description="Helical" evidence="6">
    <location>
        <begin position="630"/>
        <end position="655"/>
    </location>
</feature>
<name>A0A2P5IG87_DIAHE</name>
<evidence type="ECO:0000256" key="3">
    <source>
        <dbReference type="ARBA" id="ARBA00022827"/>
    </source>
</evidence>
<evidence type="ECO:0008006" key="9">
    <source>
        <dbReference type="Google" id="ProtNLM"/>
    </source>
</evidence>
<keyword evidence="6" id="KW-0812">Transmembrane</keyword>
<gene>
    <name evidence="7" type="ORF">DHEL01_v200080</name>
</gene>
<evidence type="ECO:0000256" key="4">
    <source>
        <dbReference type="ARBA" id="ARBA00022857"/>
    </source>
</evidence>
<evidence type="ECO:0000256" key="2">
    <source>
        <dbReference type="ARBA" id="ARBA00022630"/>
    </source>
</evidence>
<dbReference type="GO" id="GO:0050660">
    <property type="term" value="F:flavin adenine dinucleotide binding"/>
    <property type="evidence" value="ECO:0007669"/>
    <property type="project" value="InterPro"/>
</dbReference>
<comment type="caution">
    <text evidence="7">The sequence shown here is derived from an EMBL/GenBank/DDBJ whole genome shotgun (WGS) entry which is preliminary data.</text>
</comment>
<dbReference type="PIRSF" id="PIRSF000332">
    <property type="entry name" value="FMO"/>
    <property type="match status" value="1"/>
</dbReference>
<dbReference type="InterPro" id="IPR050346">
    <property type="entry name" value="FMO-like"/>
</dbReference>
<evidence type="ECO:0000256" key="1">
    <source>
        <dbReference type="ARBA" id="ARBA00009183"/>
    </source>
</evidence>
<dbReference type="AlphaFoldDB" id="A0A2P5IG87"/>
<protein>
    <recommendedName>
        <fullName evidence="9">Dimethylaniline monooxygenase</fullName>
    </recommendedName>
</protein>
<dbReference type="InterPro" id="IPR000960">
    <property type="entry name" value="Flavin_mOase"/>
</dbReference>
<dbReference type="Gene3D" id="3.50.50.60">
    <property type="entry name" value="FAD/NAD(P)-binding domain"/>
    <property type="match status" value="2"/>
</dbReference>
<sequence>MVLKVAIIGAGPAGLVTLKYILEAHKFFPGVKIEAELFEREEDIGGVFTYGVYEDAEVYMLPALLFSRSSQLTLNLQLVSSKYLTAFSDFRVPRSENDFMTPQRYVEYLKAYATQFELWDHIHLSTKVTSISPDPENASQHIITTLNGKDCQVLTERRYHAIAICSGLNQTPFKPAIPGLNAPLLTTNENGGHPDPHQTSDDAIHPAGIKLLHSADFKSRSQFGTDKTILILGVGETAMDIAHLAITSPTKRVILAHRDGFTYFPKIVPAPHRAGGRSGGPDPAHPNKPTDCATASLFDTAYVPGVIQRGPWLWAVYDAFVLNMAWVISGTRAGFDQWVGGVSKPRLHTDCLLVCKSDRALPYISEQYRSTSWLNRWRTWLINVELRPTGGKKIDLAPWPRLVDGDGVVHFEENGRPESEVMRVEKGVRPDVVVFATGYKQSFPFLPKGDVYPSLDDCVTRGIFRNVEDGIAYIGFIRPAFGAIPPIAELQAQTWIYHLVNSPKFRPYFSPGFKPPNRSPNALMQYEMDYKLKSRDKDHDFAATKRGVDQESYVYQLALDMGSAPTWTHVLGNLGREVFFTWAMGPNFPSKFRLVGPWANKDTAREAAALMRRDGELGRLVRRTGGGVFFFTYTIIPLMIFAPVSILVNTLYWGLRVVRVCS</sequence>
<reference evidence="7" key="1">
    <citation type="submission" date="2017-09" db="EMBL/GenBank/DDBJ databases">
        <title>Polyketide synthases of a Diaporthe helianthi virulent isolate.</title>
        <authorList>
            <person name="Baroncelli R."/>
        </authorList>
    </citation>
    <scope>NUCLEOTIDE SEQUENCE [LARGE SCALE GENOMIC DNA]</scope>
    <source>
        <strain evidence="7">7/96</strain>
    </source>
</reference>
<dbReference type="Proteomes" id="UP000094444">
    <property type="component" value="Unassembled WGS sequence"/>
</dbReference>
<dbReference type="SUPFAM" id="SSF51905">
    <property type="entry name" value="FAD/NAD(P)-binding domain"/>
    <property type="match status" value="1"/>
</dbReference>
<keyword evidence="6" id="KW-1133">Transmembrane helix</keyword>
<keyword evidence="4" id="KW-0521">NADP</keyword>
<organism evidence="7 8">
    <name type="scientific">Diaporthe helianthi</name>
    <dbReference type="NCBI Taxonomy" id="158607"/>
    <lineage>
        <taxon>Eukaryota</taxon>
        <taxon>Fungi</taxon>
        <taxon>Dikarya</taxon>
        <taxon>Ascomycota</taxon>
        <taxon>Pezizomycotina</taxon>
        <taxon>Sordariomycetes</taxon>
        <taxon>Sordariomycetidae</taxon>
        <taxon>Diaporthales</taxon>
        <taxon>Diaporthaceae</taxon>
        <taxon>Diaporthe</taxon>
    </lineage>
</organism>
<dbReference type="InParanoid" id="A0A2P5IG87"/>
<dbReference type="Pfam" id="PF00743">
    <property type="entry name" value="FMO-like"/>
    <property type="match status" value="2"/>
</dbReference>
<evidence type="ECO:0000313" key="7">
    <source>
        <dbReference type="EMBL" id="POS81507.1"/>
    </source>
</evidence>
<evidence type="ECO:0000256" key="5">
    <source>
        <dbReference type="ARBA" id="ARBA00023002"/>
    </source>
</evidence>
<dbReference type="PANTHER" id="PTHR23023">
    <property type="entry name" value="DIMETHYLANILINE MONOOXYGENASE"/>
    <property type="match status" value="1"/>
</dbReference>
<keyword evidence="2" id="KW-0285">Flavoprotein</keyword>
<keyword evidence="6" id="KW-0472">Membrane</keyword>
<dbReference type="GO" id="GO:0004499">
    <property type="term" value="F:N,N-dimethylaniline monooxygenase activity"/>
    <property type="evidence" value="ECO:0007669"/>
    <property type="project" value="InterPro"/>
</dbReference>
<dbReference type="OrthoDB" id="10254665at2759"/>
<dbReference type="GO" id="GO:0050661">
    <property type="term" value="F:NADP binding"/>
    <property type="evidence" value="ECO:0007669"/>
    <property type="project" value="InterPro"/>
</dbReference>
<accession>A0A2P5IG87</accession>
<keyword evidence="3" id="KW-0274">FAD</keyword>
<proteinExistence type="inferred from homology"/>
<dbReference type="EMBL" id="MAVT02000003">
    <property type="protein sequence ID" value="POS81507.1"/>
    <property type="molecule type" value="Genomic_DNA"/>
</dbReference>
<dbReference type="InterPro" id="IPR020946">
    <property type="entry name" value="Flavin_mOase-like"/>
</dbReference>
<keyword evidence="8" id="KW-1185">Reference proteome</keyword>
<keyword evidence="5" id="KW-0560">Oxidoreductase</keyword>
<comment type="similarity">
    <text evidence="1">Belongs to the FMO family.</text>
</comment>
<evidence type="ECO:0000313" key="8">
    <source>
        <dbReference type="Proteomes" id="UP000094444"/>
    </source>
</evidence>